<feature type="region of interest" description="Disordered" evidence="1">
    <location>
        <begin position="366"/>
        <end position="387"/>
    </location>
</feature>
<sequence>MSENPVEPLTDDLDADTVQSPDGLSPAPVAETAERINAYQITVHSGFQTDRGLRRELNEDSFLAIDPIFAVADGMGGHEAGEVASRECIRTLSESQALASGSRRAAAADIQTALLLADARIRELTDARAGTTVTGVVLVEEGDTPYWLVFNVGDSRTYRLSKGKFEQVSVDHSEVQEMVDAGYISRSEALVHPRRHVVTRALGTGDDIEADYWLIPVEDGDRYLICSDGLTGELSDDQIFRTISTLAQPQEAADSLVQAALRSGGRDNVTVIVVDATDVLQERELLTTAPRPEVEADTLPRGFPAVQEPIDVVSEVPVAAEDEAPPEVFEPEAFEEEAWRGETIAAETFEHETFEPGPLDLIKDILDESEAAAAESDHEDGGEPDEN</sequence>
<dbReference type="SMART" id="SM00332">
    <property type="entry name" value="PP2Cc"/>
    <property type="match status" value="1"/>
</dbReference>
<name>A0A7Y9LW40_9MICC</name>
<dbReference type="SUPFAM" id="SSF81606">
    <property type="entry name" value="PP2C-like"/>
    <property type="match status" value="1"/>
</dbReference>
<keyword evidence="4" id="KW-1185">Reference proteome</keyword>
<protein>
    <submittedName>
        <fullName evidence="3">Protein phosphatase</fullName>
        <ecNumber evidence="3">3.1.3.16</ecNumber>
    </submittedName>
</protein>
<evidence type="ECO:0000313" key="3">
    <source>
        <dbReference type="EMBL" id="NYE96615.1"/>
    </source>
</evidence>
<comment type="caution">
    <text evidence="3">The sequence shown here is derived from an EMBL/GenBank/DDBJ whole genome shotgun (WGS) entry which is preliminary data.</text>
</comment>
<dbReference type="EMBL" id="JACBYQ010000002">
    <property type="protein sequence ID" value="NYE96615.1"/>
    <property type="molecule type" value="Genomic_DNA"/>
</dbReference>
<dbReference type="GO" id="GO:0004722">
    <property type="term" value="F:protein serine/threonine phosphatase activity"/>
    <property type="evidence" value="ECO:0007669"/>
    <property type="project" value="UniProtKB-EC"/>
</dbReference>
<organism evidence="3 4">
    <name type="scientific">Psychromicrobium silvestre</name>
    <dbReference type="NCBI Taxonomy" id="1645614"/>
    <lineage>
        <taxon>Bacteria</taxon>
        <taxon>Bacillati</taxon>
        <taxon>Actinomycetota</taxon>
        <taxon>Actinomycetes</taxon>
        <taxon>Micrococcales</taxon>
        <taxon>Micrococcaceae</taxon>
        <taxon>Psychromicrobium</taxon>
    </lineage>
</organism>
<evidence type="ECO:0000259" key="2">
    <source>
        <dbReference type="PROSITE" id="PS51746"/>
    </source>
</evidence>
<keyword evidence="3" id="KW-0378">Hydrolase</keyword>
<dbReference type="Gene3D" id="3.60.40.10">
    <property type="entry name" value="PPM-type phosphatase domain"/>
    <property type="match status" value="1"/>
</dbReference>
<dbReference type="Proteomes" id="UP000521748">
    <property type="component" value="Unassembled WGS sequence"/>
</dbReference>
<dbReference type="InterPro" id="IPR001932">
    <property type="entry name" value="PPM-type_phosphatase-like_dom"/>
</dbReference>
<dbReference type="EC" id="3.1.3.16" evidence="3"/>
<dbReference type="Pfam" id="PF13672">
    <property type="entry name" value="PP2C_2"/>
    <property type="match status" value="1"/>
</dbReference>
<dbReference type="AlphaFoldDB" id="A0A7Y9LW40"/>
<dbReference type="PROSITE" id="PS51746">
    <property type="entry name" value="PPM_2"/>
    <property type="match status" value="1"/>
</dbReference>
<reference evidence="3 4" key="1">
    <citation type="submission" date="2020-07" db="EMBL/GenBank/DDBJ databases">
        <title>Sequencing the genomes of 1000 actinobacteria strains.</title>
        <authorList>
            <person name="Klenk H.-P."/>
        </authorList>
    </citation>
    <scope>NUCLEOTIDE SEQUENCE [LARGE SCALE GENOMIC DNA]</scope>
    <source>
        <strain evidence="3 4">DSM 102047</strain>
    </source>
</reference>
<feature type="region of interest" description="Disordered" evidence="1">
    <location>
        <begin position="1"/>
        <end position="27"/>
    </location>
</feature>
<accession>A0A7Y9LW40</accession>
<dbReference type="SMART" id="SM00331">
    <property type="entry name" value="PP2C_SIG"/>
    <property type="match status" value="1"/>
</dbReference>
<gene>
    <name evidence="3" type="ORF">FHU41_002865</name>
</gene>
<evidence type="ECO:0000313" key="4">
    <source>
        <dbReference type="Proteomes" id="UP000521748"/>
    </source>
</evidence>
<feature type="domain" description="PPM-type phosphatase" evidence="2">
    <location>
        <begin position="44"/>
        <end position="276"/>
    </location>
</feature>
<proteinExistence type="predicted"/>
<dbReference type="InterPro" id="IPR015655">
    <property type="entry name" value="PP2C"/>
</dbReference>
<dbReference type="RefSeq" id="WP_179390245.1">
    <property type="nucleotide sequence ID" value="NZ_JACBYQ010000002.1"/>
</dbReference>
<evidence type="ECO:0000256" key="1">
    <source>
        <dbReference type="SAM" id="MobiDB-lite"/>
    </source>
</evidence>
<dbReference type="CDD" id="cd00143">
    <property type="entry name" value="PP2Cc"/>
    <property type="match status" value="1"/>
</dbReference>
<dbReference type="InterPro" id="IPR036457">
    <property type="entry name" value="PPM-type-like_dom_sf"/>
</dbReference>
<dbReference type="PANTHER" id="PTHR47992">
    <property type="entry name" value="PROTEIN PHOSPHATASE"/>
    <property type="match status" value="1"/>
</dbReference>